<name>V4NIE0_9CAUL</name>
<dbReference type="InterPro" id="IPR013525">
    <property type="entry name" value="ABC2_TM"/>
</dbReference>
<evidence type="ECO:0000256" key="1">
    <source>
        <dbReference type="ARBA" id="ARBA00004141"/>
    </source>
</evidence>
<dbReference type="OrthoDB" id="7539112at2"/>
<dbReference type="RefSeq" id="WP_018079702.1">
    <property type="nucleotide sequence ID" value="NZ_AQWM01000001.1"/>
</dbReference>
<evidence type="ECO:0000256" key="3">
    <source>
        <dbReference type="ARBA" id="ARBA00022989"/>
    </source>
</evidence>
<sequence length="453" mass="48241">MRNTFLIAQREYLAFVRTVGFWLSLFTVPLLIGAVILVPLLLAQTSPVKTMSVAVLDLSGEGLEPELRAMVQAKADAASAPDDALARMAARMAHQKEVRLVALPAGLTPVMSRAEAAAKIPGLLSEDSGKPSTILLAYDEGEKLHFDIWSVPSQAGNLKDMIEWDLHGLQYEKVARLNGVDAKLAHDMRKARADIVSLTPKPAAGAAQNTQVNNGTGFIGFMLGFATWMTIFSSSMILLGGVIEEKSSKVLEVLLASTSTESLLIGKVLGVAMVLLTVGGIWGCASLLLGTYGLSSIPPQAISAIKAAAGGLLSPLHLGLLAVYFVFGYLMYGVSFAAIGAFCETQKDAQAVMGPVMMVLMIPMLCMQAALQVPDSPIIRWLSYVPIFTPFLMPLRLSQPLPLWEIAVTLGGMVIVGGFMIVVGRKAFKQGALTGGKLTWGTLFRIATQKPAA</sequence>
<dbReference type="eggNOG" id="COG1668">
    <property type="taxonomic scope" value="Bacteria"/>
</dbReference>
<comment type="caution">
    <text evidence="7">The sequence shown here is derived from an EMBL/GenBank/DDBJ whole genome shotgun (WGS) entry which is preliminary data.</text>
</comment>
<evidence type="ECO:0000313" key="7">
    <source>
        <dbReference type="EMBL" id="ESQ81592.1"/>
    </source>
</evidence>
<comment type="subcellular location">
    <subcellularLocation>
        <location evidence="1">Membrane</location>
        <topology evidence="1">Multi-pass membrane protein</topology>
    </subcellularLocation>
</comment>
<evidence type="ECO:0000256" key="5">
    <source>
        <dbReference type="SAM" id="Phobius"/>
    </source>
</evidence>
<feature type="domain" description="ABC-2 type transporter transmembrane" evidence="6">
    <location>
        <begin position="21"/>
        <end position="423"/>
    </location>
</feature>
<feature type="transmembrane region" description="Helical" evidence="5">
    <location>
        <begin position="310"/>
        <end position="332"/>
    </location>
</feature>
<gene>
    <name evidence="7" type="ORF">ABENE_21715</name>
</gene>
<dbReference type="AlphaFoldDB" id="V4NIE0"/>
<evidence type="ECO:0000256" key="2">
    <source>
        <dbReference type="ARBA" id="ARBA00022692"/>
    </source>
</evidence>
<accession>V4NIE0</accession>
<dbReference type="Proteomes" id="UP000017837">
    <property type="component" value="Unassembled WGS sequence"/>
</dbReference>
<keyword evidence="2 5" id="KW-0812">Transmembrane</keyword>
<organism evidence="7 8">
    <name type="scientific">Asticcacaulis benevestitus DSM 16100 = ATCC BAA-896</name>
    <dbReference type="NCBI Taxonomy" id="1121022"/>
    <lineage>
        <taxon>Bacteria</taxon>
        <taxon>Pseudomonadati</taxon>
        <taxon>Pseudomonadota</taxon>
        <taxon>Alphaproteobacteria</taxon>
        <taxon>Caulobacterales</taxon>
        <taxon>Caulobacteraceae</taxon>
        <taxon>Asticcacaulis</taxon>
    </lineage>
</organism>
<dbReference type="GO" id="GO:0016020">
    <property type="term" value="C:membrane"/>
    <property type="evidence" value="ECO:0007669"/>
    <property type="project" value="UniProtKB-SubCell"/>
</dbReference>
<evidence type="ECO:0000259" key="6">
    <source>
        <dbReference type="Pfam" id="PF12698"/>
    </source>
</evidence>
<dbReference type="EMBL" id="AWGB01000086">
    <property type="protein sequence ID" value="ESQ81592.1"/>
    <property type="molecule type" value="Genomic_DNA"/>
</dbReference>
<dbReference type="PANTHER" id="PTHR43471:SF3">
    <property type="entry name" value="ABC TRANSPORTER PERMEASE PROTEIN NATB"/>
    <property type="match status" value="1"/>
</dbReference>
<feature type="transmembrane region" description="Helical" evidence="5">
    <location>
        <begin position="263"/>
        <end position="289"/>
    </location>
</feature>
<protein>
    <recommendedName>
        <fullName evidence="6">ABC-2 type transporter transmembrane domain-containing protein</fullName>
    </recommendedName>
</protein>
<feature type="transmembrane region" description="Helical" evidence="5">
    <location>
        <begin position="218"/>
        <end position="243"/>
    </location>
</feature>
<reference evidence="7 8" key="1">
    <citation type="journal article" date="2014" name="Nature">
        <title>Sequential evolution of bacterial morphology by co-option of a developmental regulator.</title>
        <authorList>
            <person name="Jiang C."/>
            <person name="Brown P.J."/>
            <person name="Ducret A."/>
            <person name="Brun Y.V."/>
        </authorList>
    </citation>
    <scope>NUCLEOTIDE SEQUENCE [LARGE SCALE GENOMIC DNA]</scope>
    <source>
        <strain evidence="7 8">DSM 16100</strain>
    </source>
</reference>
<evidence type="ECO:0000313" key="8">
    <source>
        <dbReference type="Proteomes" id="UP000017837"/>
    </source>
</evidence>
<evidence type="ECO:0000256" key="4">
    <source>
        <dbReference type="ARBA" id="ARBA00023136"/>
    </source>
</evidence>
<proteinExistence type="predicted"/>
<keyword evidence="8" id="KW-1185">Reference proteome</keyword>
<feature type="transmembrane region" description="Helical" evidence="5">
    <location>
        <begin position="20"/>
        <end position="42"/>
    </location>
</feature>
<dbReference type="PANTHER" id="PTHR43471">
    <property type="entry name" value="ABC TRANSPORTER PERMEASE"/>
    <property type="match status" value="1"/>
</dbReference>
<dbReference type="STRING" id="1121022.GCA_000376105_00014"/>
<keyword evidence="3 5" id="KW-1133">Transmembrane helix</keyword>
<feature type="transmembrane region" description="Helical" evidence="5">
    <location>
        <begin position="352"/>
        <end position="371"/>
    </location>
</feature>
<dbReference type="Pfam" id="PF12698">
    <property type="entry name" value="ABC2_membrane_3"/>
    <property type="match status" value="1"/>
</dbReference>
<dbReference type="GO" id="GO:0140359">
    <property type="term" value="F:ABC-type transporter activity"/>
    <property type="evidence" value="ECO:0007669"/>
    <property type="project" value="InterPro"/>
</dbReference>
<feature type="transmembrane region" description="Helical" evidence="5">
    <location>
        <begin position="403"/>
        <end position="423"/>
    </location>
</feature>
<keyword evidence="4 5" id="KW-0472">Membrane</keyword>
<dbReference type="PATRIC" id="fig|1121022.4.peg.4447"/>